<evidence type="ECO:0000259" key="5">
    <source>
        <dbReference type="Pfam" id="PF04198"/>
    </source>
</evidence>
<evidence type="ECO:0000313" key="6">
    <source>
        <dbReference type="EMBL" id="RXZ49430.1"/>
    </source>
</evidence>
<dbReference type="InterPro" id="IPR036388">
    <property type="entry name" value="WH-like_DNA-bd_sf"/>
</dbReference>
<comment type="caution">
    <text evidence="6">The sequence shown here is derived from an EMBL/GenBank/DDBJ whole genome shotgun (WGS) entry which is preliminary data.</text>
</comment>
<keyword evidence="4" id="KW-0804">Transcription</keyword>
<proteinExistence type="inferred from homology"/>
<dbReference type="Gene3D" id="1.10.10.10">
    <property type="entry name" value="Winged helix-like DNA-binding domain superfamily/Winged helix DNA-binding domain"/>
    <property type="match status" value="1"/>
</dbReference>
<dbReference type="AlphaFoldDB" id="A0A4Q2JSZ0"/>
<dbReference type="SUPFAM" id="SSF100950">
    <property type="entry name" value="NagB/RpiA/CoA transferase-like"/>
    <property type="match status" value="1"/>
</dbReference>
<dbReference type="PANTHER" id="PTHR34294:SF1">
    <property type="entry name" value="TRANSCRIPTIONAL REGULATOR LSRR"/>
    <property type="match status" value="1"/>
</dbReference>
<evidence type="ECO:0000256" key="1">
    <source>
        <dbReference type="ARBA" id="ARBA00010466"/>
    </source>
</evidence>
<evidence type="ECO:0000256" key="2">
    <source>
        <dbReference type="ARBA" id="ARBA00023015"/>
    </source>
</evidence>
<sequence length="337" mass="35693">MPTRATRSRGIPVSKRSINDIDPILDRALAVNAARRFYLDDQSKVQIADELGVSRFKVARLLESAREWGIVNITIADDGVVDEALSAALRDQLGLRRVVVVGASGNEDDVRRTVGRAAATLLTQTLQDGETLGMGWGRTLGATAEAIDDLPRISVVQLTGATEMTPDLSPVEIVRRIGLRSGGDVLPLFAPLVADDVATARAFRKQSDIARVLERHEQVTTAVMAVGSWNPPSSQLYDVLAPDVRQDLVDRGAVAEIGVTMLDTLGREMAPDFADRCVGVTTDRLRATPRVIAVAASAAKSEAVLALARSGLISELVVDSALAGAALALGGRTAADS</sequence>
<keyword evidence="7" id="KW-1185">Reference proteome</keyword>
<accession>A0A4Q2JSZ0</accession>
<reference evidence="6 7" key="1">
    <citation type="submission" date="2019-01" db="EMBL/GenBank/DDBJ databases">
        <authorList>
            <person name="Li J."/>
        </authorList>
    </citation>
    <scope>NUCLEOTIDE SEQUENCE [LARGE SCALE GENOMIC DNA]</scope>
    <source>
        <strain evidence="6 7">CCUG 35506</strain>
    </source>
</reference>
<dbReference type="Proteomes" id="UP000292935">
    <property type="component" value="Unassembled WGS sequence"/>
</dbReference>
<dbReference type="Gene3D" id="3.40.50.1360">
    <property type="match status" value="1"/>
</dbReference>
<dbReference type="Pfam" id="PF04198">
    <property type="entry name" value="Sugar-bind"/>
    <property type="match status" value="1"/>
</dbReference>
<evidence type="ECO:0000313" key="7">
    <source>
        <dbReference type="Proteomes" id="UP000292935"/>
    </source>
</evidence>
<evidence type="ECO:0000256" key="4">
    <source>
        <dbReference type="ARBA" id="ARBA00023163"/>
    </source>
</evidence>
<name>A0A4Q2JSZ0_9MICO</name>
<dbReference type="InterPro" id="IPR051054">
    <property type="entry name" value="SorC_transcr_regulators"/>
</dbReference>
<feature type="domain" description="Sugar-binding" evidence="5">
    <location>
        <begin position="84"/>
        <end position="325"/>
    </location>
</feature>
<gene>
    <name evidence="6" type="ORF">ESP57_11000</name>
</gene>
<dbReference type="PANTHER" id="PTHR34294">
    <property type="entry name" value="TRANSCRIPTIONAL REGULATOR-RELATED"/>
    <property type="match status" value="1"/>
</dbReference>
<keyword evidence="2" id="KW-0805">Transcription regulation</keyword>
<dbReference type="InterPro" id="IPR037171">
    <property type="entry name" value="NagB/RpiA_transferase-like"/>
</dbReference>
<dbReference type="OrthoDB" id="186585at2"/>
<dbReference type="InterPro" id="IPR007324">
    <property type="entry name" value="Sugar-bd_dom_put"/>
</dbReference>
<dbReference type="EMBL" id="SDPO01000002">
    <property type="protein sequence ID" value="RXZ49430.1"/>
    <property type="molecule type" value="Genomic_DNA"/>
</dbReference>
<evidence type="ECO:0000256" key="3">
    <source>
        <dbReference type="ARBA" id="ARBA00023125"/>
    </source>
</evidence>
<protein>
    <submittedName>
        <fullName evidence="6">Transcriptional regulator</fullName>
    </submittedName>
</protein>
<keyword evidence="3" id="KW-0238">DNA-binding</keyword>
<dbReference type="GO" id="GO:0030246">
    <property type="term" value="F:carbohydrate binding"/>
    <property type="evidence" value="ECO:0007669"/>
    <property type="project" value="InterPro"/>
</dbReference>
<comment type="similarity">
    <text evidence="1">Belongs to the SorC transcriptional regulatory family.</text>
</comment>
<organism evidence="6 7">
    <name type="scientific">Agromyces fucosus</name>
    <dbReference type="NCBI Taxonomy" id="41985"/>
    <lineage>
        <taxon>Bacteria</taxon>
        <taxon>Bacillati</taxon>
        <taxon>Actinomycetota</taxon>
        <taxon>Actinomycetes</taxon>
        <taxon>Micrococcales</taxon>
        <taxon>Microbacteriaceae</taxon>
        <taxon>Agromyces</taxon>
    </lineage>
</organism>
<dbReference type="GO" id="GO:0003677">
    <property type="term" value="F:DNA binding"/>
    <property type="evidence" value="ECO:0007669"/>
    <property type="project" value="UniProtKB-KW"/>
</dbReference>